<dbReference type="PANTHER" id="PTHR47424">
    <property type="entry name" value="REGULATORY PROTEIN GAL4"/>
    <property type="match status" value="1"/>
</dbReference>
<evidence type="ECO:0000256" key="6">
    <source>
        <dbReference type="SAM" id="MobiDB-lite"/>
    </source>
</evidence>
<dbReference type="Proteomes" id="UP000696573">
    <property type="component" value="Unassembled WGS sequence"/>
</dbReference>
<dbReference type="SMART" id="SM00906">
    <property type="entry name" value="Fungal_trans"/>
    <property type="match status" value="1"/>
</dbReference>
<gene>
    <name evidence="8" type="ORF">CRHIZ90672A_00016331</name>
</gene>
<evidence type="ECO:0000256" key="2">
    <source>
        <dbReference type="ARBA" id="ARBA00023125"/>
    </source>
</evidence>
<evidence type="ECO:0000313" key="8">
    <source>
        <dbReference type="EMBL" id="CAH0022521.1"/>
    </source>
</evidence>
<dbReference type="Gene3D" id="4.10.240.10">
    <property type="entry name" value="Zn(2)-C6 fungal-type DNA-binding domain"/>
    <property type="match status" value="1"/>
</dbReference>
<evidence type="ECO:0000256" key="1">
    <source>
        <dbReference type="ARBA" id="ARBA00023015"/>
    </source>
</evidence>
<dbReference type="GO" id="GO:0008270">
    <property type="term" value="F:zinc ion binding"/>
    <property type="evidence" value="ECO:0007669"/>
    <property type="project" value="InterPro"/>
</dbReference>
<accession>A0A9N9VFC9</accession>
<evidence type="ECO:0000256" key="3">
    <source>
        <dbReference type="ARBA" id="ARBA00023163"/>
    </source>
</evidence>
<keyword evidence="1" id="KW-0805">Transcription regulation</keyword>
<evidence type="ECO:0000313" key="9">
    <source>
        <dbReference type="Proteomes" id="UP000696573"/>
    </source>
</evidence>
<dbReference type="GO" id="GO:0006351">
    <property type="term" value="P:DNA-templated transcription"/>
    <property type="evidence" value="ECO:0007669"/>
    <property type="project" value="InterPro"/>
</dbReference>
<name>A0A9N9VFC9_9HYPO</name>
<feature type="region of interest" description="Disordered" evidence="6">
    <location>
        <begin position="165"/>
        <end position="194"/>
    </location>
</feature>
<sequence length="823" mass="93235">MPGSRPVRRKASEACERCREKRIKARFTAAPPHTHTHTPPEPVTGLEYLTNTPYQCNGLQPCDQCTKKEVQCVFTFAPLTTTSGNEALMEKLDLVLSRLDRLEEEVGRQADALRNNQMQVKQQQYHFRRRSSGVAQLNQQTGCFEYYGQTSTFTIASCLGKRLNQPEDVSNDSPSTNDRREHLIDGHQPPRSKRAKTLDLDELTSFCDYVVPLHSLRSDRYLRGNVTDRHVDNFFRAIHILLPILDPVAFKARYGSLRHLFGDRRLFLMTPDDPTRPQFVCLLFSVLALGALYEDEHEDSSSWASWYFAEAQEMLGRLLMASNIQLVQASTLLGAYAQHAIQPNLAYILNGVAMRLAFSNGLNVESLHCSLGFDIQEARRTWWLVYIQEVELSLDSGRPMTLRSSEMNVKYPNVELPAGGEAVPESAQVMFIPFLAEIAKIMRRIMKLATEPVEPVEPVEQSDFNLEQKEALRHELIRWHASLPNYLAFEDAAQDINNSDASPWLHSWEARQQSSLRIHYYLAIIILLRGSIPRKSPELLALSTHPLYLLHQSCHLNAARNMIRHIYRLFKSAPYLRRWSYYCFYCLQATLVILPKVADDLDLSRYQQQKDACLVPSPLSSTQADREMIEDDVGLCNMAVEVFEKIELKASQRCAIVVRQILDSWEAKQRNDKLDASHTSISVENCGVQRSTSTRVAPEHLADSSSSSSTDTIINEEDSTHISRRSTQAVPNVVDSIRNFGGSSSSSLPTSFSEFEAELYGAFYGILDSGFHVDEQQYCAGSQALENQAMRPVMHERPEESWASASPDIMPPCDNCGRHDPLV</sequence>
<evidence type="ECO:0000256" key="4">
    <source>
        <dbReference type="ARBA" id="ARBA00023242"/>
    </source>
</evidence>
<dbReference type="InterPro" id="IPR051127">
    <property type="entry name" value="Fungal_SecMet_Regulators"/>
</dbReference>
<dbReference type="PANTHER" id="PTHR47424:SF3">
    <property type="entry name" value="REGULATORY PROTEIN GAL4"/>
    <property type="match status" value="1"/>
</dbReference>
<feature type="region of interest" description="Disordered" evidence="6">
    <location>
        <begin position="791"/>
        <end position="823"/>
    </location>
</feature>
<dbReference type="CDD" id="cd12148">
    <property type="entry name" value="fungal_TF_MHR"/>
    <property type="match status" value="1"/>
</dbReference>
<dbReference type="AlphaFoldDB" id="A0A9N9VFC9"/>
<feature type="compositionally biased region" description="Polar residues" evidence="6">
    <location>
        <begin position="167"/>
        <end position="176"/>
    </location>
</feature>
<dbReference type="GO" id="GO:0000981">
    <property type="term" value="F:DNA-binding transcription factor activity, RNA polymerase II-specific"/>
    <property type="evidence" value="ECO:0007669"/>
    <property type="project" value="InterPro"/>
</dbReference>
<dbReference type="InterPro" id="IPR036864">
    <property type="entry name" value="Zn2-C6_fun-type_DNA-bd_sf"/>
</dbReference>
<dbReference type="Pfam" id="PF04082">
    <property type="entry name" value="Fungal_trans"/>
    <property type="match status" value="1"/>
</dbReference>
<reference evidence="8" key="1">
    <citation type="submission" date="2021-10" db="EMBL/GenBank/DDBJ databases">
        <authorList>
            <person name="Piombo E."/>
        </authorList>
    </citation>
    <scope>NUCLEOTIDE SEQUENCE</scope>
</reference>
<keyword evidence="3" id="KW-0804">Transcription</keyword>
<keyword evidence="2" id="KW-0238">DNA-binding</keyword>
<dbReference type="EMBL" id="CABFNQ020000679">
    <property type="protein sequence ID" value="CAH0022521.1"/>
    <property type="molecule type" value="Genomic_DNA"/>
</dbReference>
<keyword evidence="4" id="KW-0539">Nucleus</keyword>
<dbReference type="OrthoDB" id="3990906at2759"/>
<organism evidence="8 9">
    <name type="scientific">Clonostachys rhizophaga</name>
    <dbReference type="NCBI Taxonomy" id="160324"/>
    <lineage>
        <taxon>Eukaryota</taxon>
        <taxon>Fungi</taxon>
        <taxon>Dikarya</taxon>
        <taxon>Ascomycota</taxon>
        <taxon>Pezizomycotina</taxon>
        <taxon>Sordariomycetes</taxon>
        <taxon>Hypocreomycetidae</taxon>
        <taxon>Hypocreales</taxon>
        <taxon>Bionectriaceae</taxon>
        <taxon>Clonostachys</taxon>
    </lineage>
</organism>
<feature type="domain" description="Xylanolytic transcriptional activator regulatory" evidence="7">
    <location>
        <begin position="346"/>
        <end position="418"/>
    </location>
</feature>
<evidence type="ECO:0000259" key="7">
    <source>
        <dbReference type="SMART" id="SM00906"/>
    </source>
</evidence>
<feature type="region of interest" description="Disordered" evidence="6">
    <location>
        <begin position="689"/>
        <end position="712"/>
    </location>
</feature>
<keyword evidence="9" id="KW-1185">Reference proteome</keyword>
<dbReference type="InterPro" id="IPR007219">
    <property type="entry name" value="XnlR_reg_dom"/>
</dbReference>
<feature type="coiled-coil region" evidence="5">
    <location>
        <begin position="85"/>
        <end position="119"/>
    </location>
</feature>
<protein>
    <recommendedName>
        <fullName evidence="7">Xylanolytic transcriptional activator regulatory domain-containing protein</fullName>
    </recommendedName>
</protein>
<evidence type="ECO:0000256" key="5">
    <source>
        <dbReference type="SAM" id="Coils"/>
    </source>
</evidence>
<keyword evidence="5" id="KW-0175">Coiled coil</keyword>
<comment type="caution">
    <text evidence="8">The sequence shown here is derived from an EMBL/GenBank/DDBJ whole genome shotgun (WGS) entry which is preliminary data.</text>
</comment>
<dbReference type="GO" id="GO:0003677">
    <property type="term" value="F:DNA binding"/>
    <property type="evidence" value="ECO:0007669"/>
    <property type="project" value="UniProtKB-KW"/>
</dbReference>
<proteinExistence type="predicted"/>